<protein>
    <submittedName>
        <fullName evidence="2">Uncharacterized protein</fullName>
    </submittedName>
</protein>
<feature type="transmembrane region" description="Helical" evidence="1">
    <location>
        <begin position="6"/>
        <end position="27"/>
    </location>
</feature>
<dbReference type="InterPro" id="IPR018614">
    <property type="entry name" value="KRTCAP2"/>
</dbReference>
<dbReference type="AlphaFoldDB" id="A0A5J4VME2"/>
<evidence type="ECO:0000313" key="3">
    <source>
        <dbReference type="Proteomes" id="UP000324800"/>
    </source>
</evidence>
<feature type="transmembrane region" description="Helical" evidence="1">
    <location>
        <begin position="48"/>
        <end position="69"/>
    </location>
</feature>
<feature type="transmembrane region" description="Helical" evidence="1">
    <location>
        <begin position="75"/>
        <end position="95"/>
    </location>
</feature>
<keyword evidence="1" id="KW-0812">Transmembrane</keyword>
<reference evidence="2 3" key="1">
    <citation type="submission" date="2019-03" db="EMBL/GenBank/DDBJ databases">
        <title>Single cell metagenomics reveals metabolic interactions within the superorganism composed of flagellate Streblomastix strix and complex community of Bacteroidetes bacteria on its surface.</title>
        <authorList>
            <person name="Treitli S.C."/>
            <person name="Kolisko M."/>
            <person name="Husnik F."/>
            <person name="Keeling P."/>
            <person name="Hampl V."/>
        </authorList>
    </citation>
    <scope>NUCLEOTIDE SEQUENCE [LARGE SCALE GENOMIC DNA]</scope>
    <source>
        <strain evidence="2">ST1C</strain>
    </source>
</reference>
<dbReference type="Pfam" id="PF09775">
    <property type="entry name" value="Keratin_assoc"/>
    <property type="match status" value="1"/>
</dbReference>
<proteinExistence type="predicted"/>
<dbReference type="Proteomes" id="UP000324800">
    <property type="component" value="Unassembled WGS sequence"/>
</dbReference>
<evidence type="ECO:0000313" key="2">
    <source>
        <dbReference type="EMBL" id="KAA6383606.1"/>
    </source>
</evidence>
<name>A0A5J4VME2_9EUKA</name>
<organism evidence="2 3">
    <name type="scientific">Streblomastix strix</name>
    <dbReference type="NCBI Taxonomy" id="222440"/>
    <lineage>
        <taxon>Eukaryota</taxon>
        <taxon>Metamonada</taxon>
        <taxon>Preaxostyla</taxon>
        <taxon>Oxymonadida</taxon>
        <taxon>Streblomastigidae</taxon>
        <taxon>Streblomastix</taxon>
    </lineage>
</organism>
<accession>A0A5J4VME2</accession>
<evidence type="ECO:0000256" key="1">
    <source>
        <dbReference type="SAM" id="Phobius"/>
    </source>
</evidence>
<keyword evidence="1" id="KW-1133">Transmembrane helix</keyword>
<dbReference type="EMBL" id="SNRW01006160">
    <property type="protein sequence ID" value="KAA6383606.1"/>
    <property type="molecule type" value="Genomic_DNA"/>
</dbReference>
<gene>
    <name evidence="2" type="ORF">EZS28_020867</name>
</gene>
<feature type="transmembrane region" description="Helical" evidence="1">
    <location>
        <begin position="107"/>
        <end position="126"/>
    </location>
</feature>
<comment type="caution">
    <text evidence="2">The sequence shown here is derived from an EMBL/GenBank/DDBJ whole genome shotgun (WGS) entry which is preliminary data.</text>
</comment>
<sequence length="154" mass="16833">MALSGDPHIFCATQDPLIVNIYIITIIQKMKKPSSNTRQNLPTAENSLIIAIFGAVLTLLITQLASGFLSKNTVLATLGGFLSSLLCLFTLTIISNFFEKFLQRGRVQWGSTFFSVFVAFLVGTSIDGLSALTSILFSIVWIFLLSQVSETIYG</sequence>
<dbReference type="OrthoDB" id="10614639at2759"/>
<keyword evidence="1" id="KW-0472">Membrane</keyword>